<comment type="caution">
    <text evidence="3">The sequence shown here is derived from an EMBL/GenBank/DDBJ whole genome shotgun (WGS) entry which is preliminary data.</text>
</comment>
<dbReference type="InParanoid" id="U2DT46"/>
<accession>U2DT46</accession>
<evidence type="ECO:0000313" key="3">
    <source>
        <dbReference type="EMBL" id="ERJ11662.1"/>
    </source>
</evidence>
<gene>
    <name evidence="3" type="ORF">HLPCO_002363</name>
</gene>
<dbReference type="AlphaFoldDB" id="U2DT46"/>
<protein>
    <submittedName>
        <fullName evidence="3">Uncharacterized protein</fullName>
    </submittedName>
</protein>
<keyword evidence="2" id="KW-0812">Transmembrane</keyword>
<dbReference type="Proteomes" id="UP000005707">
    <property type="component" value="Unassembled WGS sequence"/>
</dbReference>
<proteinExistence type="predicted"/>
<feature type="transmembrane region" description="Helical" evidence="2">
    <location>
        <begin position="49"/>
        <end position="69"/>
    </location>
</feature>
<keyword evidence="2" id="KW-1133">Transmembrane helix</keyword>
<reference evidence="3 4" key="1">
    <citation type="journal article" date="2011" name="J. Bacteriol.">
        <title>Genome sequence of Haloplasma contractile, an unusual contractile bacterium from a deep-sea anoxic brine lake.</title>
        <authorList>
            <person name="Antunes A."/>
            <person name="Alam I."/>
            <person name="El Dorry H."/>
            <person name="Siam R."/>
            <person name="Robertson A."/>
            <person name="Bajic V.B."/>
            <person name="Stingl U."/>
        </authorList>
    </citation>
    <scope>NUCLEOTIDE SEQUENCE [LARGE SCALE GENOMIC DNA]</scope>
    <source>
        <strain evidence="3 4">SSD-17B</strain>
    </source>
</reference>
<keyword evidence="4" id="KW-1185">Reference proteome</keyword>
<reference evidence="3 4" key="2">
    <citation type="journal article" date="2013" name="PLoS ONE">
        <title>INDIGO - INtegrated Data Warehouse of MIcrobial GenOmes with Examples from the Red Sea Extremophiles.</title>
        <authorList>
            <person name="Alam I."/>
            <person name="Antunes A."/>
            <person name="Kamau A.A."/>
            <person name="Ba Alawi W."/>
            <person name="Kalkatawi M."/>
            <person name="Stingl U."/>
            <person name="Bajic V.B."/>
        </authorList>
    </citation>
    <scope>NUCLEOTIDE SEQUENCE [LARGE SCALE GENOMIC DNA]</scope>
    <source>
        <strain evidence="3 4">SSD-17B</strain>
    </source>
</reference>
<evidence type="ECO:0000256" key="2">
    <source>
        <dbReference type="SAM" id="Phobius"/>
    </source>
</evidence>
<organism evidence="3 4">
    <name type="scientific">Haloplasma contractile SSD-17B</name>
    <dbReference type="NCBI Taxonomy" id="1033810"/>
    <lineage>
        <taxon>Bacteria</taxon>
        <taxon>Bacillati</taxon>
        <taxon>Mycoplasmatota</taxon>
        <taxon>Mollicutes</taxon>
        <taxon>Haloplasmatales</taxon>
        <taxon>Haloplasmataceae</taxon>
        <taxon>Haloplasma</taxon>
    </lineage>
</organism>
<feature type="compositionally biased region" description="Basic residues" evidence="1">
    <location>
        <begin position="1"/>
        <end position="14"/>
    </location>
</feature>
<evidence type="ECO:0000256" key="1">
    <source>
        <dbReference type="SAM" id="MobiDB-lite"/>
    </source>
</evidence>
<feature type="region of interest" description="Disordered" evidence="1">
    <location>
        <begin position="1"/>
        <end position="20"/>
    </location>
</feature>
<evidence type="ECO:0000313" key="4">
    <source>
        <dbReference type="Proteomes" id="UP000005707"/>
    </source>
</evidence>
<sequence>MRSRPHHSRISNRNRLREKPSMKYRKHTNYYYNHYSKYRGSKLLKRRHLGVILILILFILLVMLIGTSLR</sequence>
<keyword evidence="2" id="KW-0472">Membrane</keyword>
<name>U2DT46_9MOLU</name>
<dbReference type="EMBL" id="AFNU02000009">
    <property type="protein sequence ID" value="ERJ11662.1"/>
    <property type="molecule type" value="Genomic_DNA"/>
</dbReference>